<protein>
    <submittedName>
        <fullName evidence="2">Uncharacterized protein</fullName>
    </submittedName>
</protein>
<accession>A0A9P9J815</accession>
<evidence type="ECO:0000313" key="3">
    <source>
        <dbReference type="Proteomes" id="UP000738349"/>
    </source>
</evidence>
<reference evidence="2" key="1">
    <citation type="journal article" date="2021" name="Nat. Commun.">
        <title>Genetic determinants of endophytism in the Arabidopsis root mycobiome.</title>
        <authorList>
            <person name="Mesny F."/>
            <person name="Miyauchi S."/>
            <person name="Thiergart T."/>
            <person name="Pickel B."/>
            <person name="Atanasova L."/>
            <person name="Karlsson M."/>
            <person name="Huettel B."/>
            <person name="Barry K.W."/>
            <person name="Haridas S."/>
            <person name="Chen C."/>
            <person name="Bauer D."/>
            <person name="Andreopoulos W."/>
            <person name="Pangilinan J."/>
            <person name="LaButti K."/>
            <person name="Riley R."/>
            <person name="Lipzen A."/>
            <person name="Clum A."/>
            <person name="Drula E."/>
            <person name="Henrissat B."/>
            <person name="Kohler A."/>
            <person name="Grigoriev I.V."/>
            <person name="Martin F.M."/>
            <person name="Hacquard S."/>
        </authorList>
    </citation>
    <scope>NUCLEOTIDE SEQUENCE</scope>
    <source>
        <strain evidence="2">MPI-CAGE-AT-0147</strain>
    </source>
</reference>
<dbReference type="Proteomes" id="UP000738349">
    <property type="component" value="Unassembled WGS sequence"/>
</dbReference>
<evidence type="ECO:0000313" key="2">
    <source>
        <dbReference type="EMBL" id="KAH7152921.1"/>
    </source>
</evidence>
<feature type="compositionally biased region" description="Basic and acidic residues" evidence="1">
    <location>
        <begin position="192"/>
        <end position="202"/>
    </location>
</feature>
<sequence>MLQNISCEPVASSKTHSRPIKNCNGTRAAGPYPARQGFRLSADALDAFSAALELLVSESLYCRSSRRLSDLHMYYVYVRLNLPDRMIDVICTRWRALRLRNIGQIKDRVCVAPAMCSYLPFGFILDECRCKAGIAVSPRKVLRCIVFHIRMCSVSVLQKPGALPTKYCPIVSSSLRLPLFVRPCFGRCADDDPSHQNKENGRDLGWGPQSTRHPEPCQRHRLLPKAFQAVRFVMQVQSQNQKSHHYPTVAFVAMSYFRHETWPAHPSQVMLSVTS</sequence>
<comment type="caution">
    <text evidence="2">The sequence shown here is derived from an EMBL/GenBank/DDBJ whole genome shotgun (WGS) entry which is preliminary data.</text>
</comment>
<dbReference type="EMBL" id="JAGMUV010000006">
    <property type="protein sequence ID" value="KAH7152921.1"/>
    <property type="molecule type" value="Genomic_DNA"/>
</dbReference>
<evidence type="ECO:0000256" key="1">
    <source>
        <dbReference type="SAM" id="MobiDB-lite"/>
    </source>
</evidence>
<dbReference type="AlphaFoldDB" id="A0A9P9J815"/>
<gene>
    <name evidence="2" type="ORF">EDB81DRAFT_437781</name>
</gene>
<feature type="region of interest" description="Disordered" evidence="1">
    <location>
        <begin position="192"/>
        <end position="215"/>
    </location>
</feature>
<keyword evidence="3" id="KW-1185">Reference proteome</keyword>
<name>A0A9P9J815_9HYPO</name>
<organism evidence="2 3">
    <name type="scientific">Dactylonectria macrodidyma</name>
    <dbReference type="NCBI Taxonomy" id="307937"/>
    <lineage>
        <taxon>Eukaryota</taxon>
        <taxon>Fungi</taxon>
        <taxon>Dikarya</taxon>
        <taxon>Ascomycota</taxon>
        <taxon>Pezizomycotina</taxon>
        <taxon>Sordariomycetes</taxon>
        <taxon>Hypocreomycetidae</taxon>
        <taxon>Hypocreales</taxon>
        <taxon>Nectriaceae</taxon>
        <taxon>Dactylonectria</taxon>
    </lineage>
</organism>
<proteinExistence type="predicted"/>